<dbReference type="STRING" id="1271860.SAMN05216174_10896"/>
<dbReference type="InterPro" id="IPR023214">
    <property type="entry name" value="HAD_sf"/>
</dbReference>
<dbReference type="NCBIfam" id="TIGR01490">
    <property type="entry name" value="HAD-SF-IB-hyp1"/>
    <property type="match status" value="1"/>
</dbReference>
<dbReference type="EMBL" id="FMZZ01000008">
    <property type="protein sequence ID" value="SDD18717.1"/>
    <property type="molecule type" value="Genomic_DNA"/>
</dbReference>
<name>A0A1G6SR92_9PSEU</name>
<dbReference type="InterPro" id="IPR036412">
    <property type="entry name" value="HAD-like_sf"/>
</dbReference>
<dbReference type="Proteomes" id="UP000199501">
    <property type="component" value="Unassembled WGS sequence"/>
</dbReference>
<keyword evidence="2" id="KW-0479">Metal-binding</keyword>
<dbReference type="Gene3D" id="3.40.50.1000">
    <property type="entry name" value="HAD superfamily/HAD-like"/>
    <property type="match status" value="1"/>
</dbReference>
<evidence type="ECO:0000256" key="3">
    <source>
        <dbReference type="ARBA" id="ARBA00022801"/>
    </source>
</evidence>
<dbReference type="Gene3D" id="1.20.1440.100">
    <property type="entry name" value="SG protein - dephosphorylation function"/>
    <property type="match status" value="1"/>
</dbReference>
<keyword evidence="6" id="KW-1185">Reference proteome</keyword>
<protein>
    <submittedName>
        <fullName evidence="5">HAD-superfamily subfamily IB hydrolase, TIGR01490</fullName>
    </submittedName>
</protein>
<dbReference type="AlphaFoldDB" id="A0A1G6SR92"/>
<dbReference type="PANTHER" id="PTHR43344">
    <property type="entry name" value="PHOSPHOSERINE PHOSPHATASE"/>
    <property type="match status" value="1"/>
</dbReference>
<evidence type="ECO:0000256" key="4">
    <source>
        <dbReference type="ARBA" id="ARBA00022842"/>
    </source>
</evidence>
<gene>
    <name evidence="5" type="ORF">SAMN05216174_10896</name>
</gene>
<dbReference type="Pfam" id="PF12710">
    <property type="entry name" value="HAD"/>
    <property type="match status" value="1"/>
</dbReference>
<sequence>MGARGAAFFDVDETLITLNSCIDFLDHRMHRSRDPRVSAWRLLAPVVGLDRVEANRAYFRLYAGLSVASVAAQGRAWFAEVRDRLFHQPVLAELRAHSARGARIVLVSGAFPACLDPIAAAVGAADVLCSLPVVADGRYTGETERTMIGAAKATAARAYLAAHAIAAADCHAYGDHASDLPMLDTVGTPVVVGADPVLSPLAVRRGWRALPGPAPYRETVAHHLSAGAPLP</sequence>
<dbReference type="InterPro" id="IPR006385">
    <property type="entry name" value="HAD_hydro_SerB1"/>
</dbReference>
<dbReference type="SUPFAM" id="SSF56784">
    <property type="entry name" value="HAD-like"/>
    <property type="match status" value="1"/>
</dbReference>
<evidence type="ECO:0000313" key="5">
    <source>
        <dbReference type="EMBL" id="SDD18717.1"/>
    </source>
</evidence>
<dbReference type="GO" id="GO:0016787">
    <property type="term" value="F:hydrolase activity"/>
    <property type="evidence" value="ECO:0007669"/>
    <property type="project" value="UniProtKB-KW"/>
</dbReference>
<keyword evidence="3 5" id="KW-0378">Hydrolase</keyword>
<accession>A0A1G6SR92</accession>
<evidence type="ECO:0000313" key="6">
    <source>
        <dbReference type="Proteomes" id="UP000199501"/>
    </source>
</evidence>
<reference evidence="6" key="1">
    <citation type="submission" date="2016-10" db="EMBL/GenBank/DDBJ databases">
        <authorList>
            <person name="Varghese N."/>
            <person name="Submissions S."/>
        </authorList>
    </citation>
    <scope>NUCLEOTIDE SEQUENCE [LARGE SCALE GENOMIC DNA]</scope>
    <source>
        <strain evidence="6">IBRC-M 10403</strain>
    </source>
</reference>
<dbReference type="InterPro" id="IPR050582">
    <property type="entry name" value="HAD-like_SerB"/>
</dbReference>
<evidence type="ECO:0000256" key="2">
    <source>
        <dbReference type="ARBA" id="ARBA00022723"/>
    </source>
</evidence>
<keyword evidence="4" id="KW-0460">Magnesium</keyword>
<dbReference type="GO" id="GO:0046872">
    <property type="term" value="F:metal ion binding"/>
    <property type="evidence" value="ECO:0007669"/>
    <property type="project" value="UniProtKB-KW"/>
</dbReference>
<proteinExistence type="inferred from homology"/>
<organism evidence="5 6">
    <name type="scientific">Actinokineospora iranica</name>
    <dbReference type="NCBI Taxonomy" id="1271860"/>
    <lineage>
        <taxon>Bacteria</taxon>
        <taxon>Bacillati</taxon>
        <taxon>Actinomycetota</taxon>
        <taxon>Actinomycetes</taxon>
        <taxon>Pseudonocardiales</taxon>
        <taxon>Pseudonocardiaceae</taxon>
        <taxon>Actinokineospora</taxon>
    </lineage>
</organism>
<dbReference type="RefSeq" id="WP_091451901.1">
    <property type="nucleotide sequence ID" value="NZ_FMZZ01000008.1"/>
</dbReference>
<evidence type="ECO:0000256" key="1">
    <source>
        <dbReference type="ARBA" id="ARBA00009184"/>
    </source>
</evidence>
<comment type="similarity">
    <text evidence="1">Belongs to the HAD-like hydrolase superfamily. SerB family.</text>
</comment>
<dbReference type="PANTHER" id="PTHR43344:SF13">
    <property type="entry name" value="PHOSPHATASE RV3661-RELATED"/>
    <property type="match status" value="1"/>
</dbReference>
<dbReference type="OrthoDB" id="25607at2"/>
<dbReference type="NCBIfam" id="TIGR01488">
    <property type="entry name" value="HAD-SF-IB"/>
    <property type="match status" value="1"/>
</dbReference>